<dbReference type="Pfam" id="PF22799">
    <property type="entry name" value="PIR1-like_C"/>
    <property type="match status" value="1"/>
</dbReference>
<dbReference type="Proteomes" id="UP001497383">
    <property type="component" value="Chromosome 2"/>
</dbReference>
<evidence type="ECO:0000256" key="5">
    <source>
        <dbReference type="ARBA" id="ARBA00038219"/>
    </source>
</evidence>
<dbReference type="PANTHER" id="PTHR47254:SF1">
    <property type="entry name" value="CELL WALL MANNOPROTEIN CIS3-RELATED"/>
    <property type="match status" value="1"/>
</dbReference>
<reference evidence="8 9" key="1">
    <citation type="submission" date="2024-03" db="EMBL/GenBank/DDBJ databases">
        <authorList>
            <person name="Brejova B."/>
        </authorList>
    </citation>
    <scope>NUCLEOTIDE SEQUENCE [LARGE SCALE GENOMIC DNA]</scope>
    <source>
        <strain evidence="8 9">CBS 14171</strain>
    </source>
</reference>
<evidence type="ECO:0000259" key="7">
    <source>
        <dbReference type="Pfam" id="PF22799"/>
    </source>
</evidence>
<keyword evidence="2" id="KW-0134">Cell wall</keyword>
<gene>
    <name evidence="8" type="ORF">LODBEIA_P15900</name>
</gene>
<sequence>MKFQTIAAAVLASVAAAQAGYVKYSTSSSCCEDSEITTFDDDFALGIKPICDDVIYIAYEVDDGQLEHNNETVYCETYPTHYPTYYPTHYPTPIDECDEECSTTYYPTHYPKPIDECDEECSTTYYPTKPVDECDEECSTTYYPTHYPTPIDECDEECSTTYYPTKPVDECDEKCSTTYYPTHYPKPVDECEDECSTSYSTTTYYTAPVSECDEECEKEKTKHESKYKTYYKREDYYSKKKSAYDDLCYEYCSVDISCYDTFTLCDGVLTDEEKKIGSIVANHQFQFDNPVQHDALYSSGWSIVYKNGYYLLALNGSTTFWECAVDDYGTYKIYDKCIGGQCDEVEIVIIFDKCY</sequence>
<accession>A0ABP0ZKG6</accession>
<protein>
    <recommendedName>
        <fullName evidence="7">Cell wall mannoprotein PIR1-like C-terminal domain-containing protein</fullName>
    </recommendedName>
</protein>
<comment type="similarity">
    <text evidence="5">Belongs to the PIR protein family.</text>
</comment>
<keyword evidence="4 6" id="KW-0732">Signal</keyword>
<evidence type="ECO:0000256" key="2">
    <source>
        <dbReference type="ARBA" id="ARBA00022512"/>
    </source>
</evidence>
<proteinExistence type="inferred from homology"/>
<feature type="domain" description="Cell wall mannoprotein PIR1-like C-terminal" evidence="7">
    <location>
        <begin position="267"/>
        <end position="345"/>
    </location>
</feature>
<evidence type="ECO:0000313" key="9">
    <source>
        <dbReference type="Proteomes" id="UP001497383"/>
    </source>
</evidence>
<organism evidence="8 9">
    <name type="scientific">Lodderomyces beijingensis</name>
    <dbReference type="NCBI Taxonomy" id="1775926"/>
    <lineage>
        <taxon>Eukaryota</taxon>
        <taxon>Fungi</taxon>
        <taxon>Dikarya</taxon>
        <taxon>Ascomycota</taxon>
        <taxon>Saccharomycotina</taxon>
        <taxon>Pichiomycetes</taxon>
        <taxon>Debaryomycetaceae</taxon>
        <taxon>Candida/Lodderomyces clade</taxon>
        <taxon>Lodderomyces</taxon>
    </lineage>
</organism>
<keyword evidence="9" id="KW-1185">Reference proteome</keyword>
<feature type="signal peptide" evidence="6">
    <location>
        <begin position="1"/>
        <end position="19"/>
    </location>
</feature>
<dbReference type="InterPro" id="IPR054508">
    <property type="entry name" value="PIR1-like_C"/>
</dbReference>
<evidence type="ECO:0000256" key="3">
    <source>
        <dbReference type="ARBA" id="ARBA00022525"/>
    </source>
</evidence>
<name>A0ABP0ZKG6_9ASCO</name>
<evidence type="ECO:0000313" key="8">
    <source>
        <dbReference type="EMBL" id="CAK9437212.1"/>
    </source>
</evidence>
<dbReference type="GeneID" id="92206786"/>
<keyword evidence="3" id="KW-0964">Secreted</keyword>
<comment type="subcellular location">
    <subcellularLocation>
        <location evidence="1">Secreted</location>
        <location evidence="1">Cell wall</location>
    </subcellularLocation>
</comment>
<dbReference type="InterPro" id="IPR051153">
    <property type="entry name" value="Yeast_CWMannoprotein_PIR"/>
</dbReference>
<dbReference type="EMBL" id="OZ022406">
    <property type="protein sequence ID" value="CAK9437212.1"/>
    <property type="molecule type" value="Genomic_DNA"/>
</dbReference>
<dbReference type="RefSeq" id="XP_066828528.1">
    <property type="nucleotide sequence ID" value="XM_066971495.1"/>
</dbReference>
<evidence type="ECO:0000256" key="1">
    <source>
        <dbReference type="ARBA" id="ARBA00004191"/>
    </source>
</evidence>
<dbReference type="PANTHER" id="PTHR47254">
    <property type="entry name" value="CELL WALL MANNOPROTEIN CIS3-RELATED"/>
    <property type="match status" value="1"/>
</dbReference>
<evidence type="ECO:0000256" key="6">
    <source>
        <dbReference type="SAM" id="SignalP"/>
    </source>
</evidence>
<feature type="chain" id="PRO_5045084997" description="Cell wall mannoprotein PIR1-like C-terminal domain-containing protein" evidence="6">
    <location>
        <begin position="20"/>
        <end position="355"/>
    </location>
</feature>
<evidence type="ECO:0000256" key="4">
    <source>
        <dbReference type="ARBA" id="ARBA00022729"/>
    </source>
</evidence>